<evidence type="ECO:0000259" key="3">
    <source>
        <dbReference type="Pfam" id="PF01555"/>
    </source>
</evidence>
<dbReference type="InterPro" id="IPR029063">
    <property type="entry name" value="SAM-dependent_MTases_sf"/>
</dbReference>
<name>A0A6A6K2S9_HEVBR</name>
<feature type="domain" description="DNA methylase N-4/N-6" evidence="3">
    <location>
        <begin position="2"/>
        <end position="135"/>
    </location>
</feature>
<dbReference type="Pfam" id="PF01555">
    <property type="entry name" value="N6_N4_Mtase"/>
    <property type="match status" value="1"/>
</dbReference>
<sequence>MWNELYRVAKPNAAILIFSAQPFTSILVASNIKHWRSEWIWEKGNATGFLNAKKQPLRAHENIEVFYRKQPTYNPQFTHGHERKTSKRKSVNSECYGKAFELTEYDSTSRYPRDIQFFSSDKQKGNYHPTQKPVACCVDGDVQAHQMPELSQGQREHLLCFINDAFKSLSGVEPESAKKYDENLGELTKKVFQVALVALNNPPAQILRPVELPQAFAHTIEGMEEYIDGWWLRKDDIAELENICDELPFGLEEDDAMQLKVMRFALNALNATAQPVSDGWVKCSDRMPDSNEVRCLVFCRDGETRTGFTSHGDWAMNGKYYDASFVTHWMPLPAAPGGQD</sequence>
<dbReference type="GO" id="GO:0008170">
    <property type="term" value="F:N-methyltransferase activity"/>
    <property type="evidence" value="ECO:0007669"/>
    <property type="project" value="InterPro"/>
</dbReference>
<evidence type="ECO:0000313" key="6">
    <source>
        <dbReference type="Proteomes" id="UP000467840"/>
    </source>
</evidence>
<evidence type="ECO:0000256" key="2">
    <source>
        <dbReference type="ARBA" id="ARBA00022679"/>
    </source>
</evidence>
<proteinExistence type="predicted"/>
<dbReference type="EMBL" id="JAAGAX010000191">
    <property type="protein sequence ID" value="KAF2282478.1"/>
    <property type="molecule type" value="Genomic_DNA"/>
</dbReference>
<dbReference type="SUPFAM" id="SSF53335">
    <property type="entry name" value="S-adenosyl-L-methionine-dependent methyltransferases"/>
    <property type="match status" value="1"/>
</dbReference>
<organism evidence="5 6">
    <name type="scientific">Hevea brasiliensis</name>
    <name type="common">Para rubber tree</name>
    <name type="synonym">Siphonia brasiliensis</name>
    <dbReference type="NCBI Taxonomy" id="3981"/>
    <lineage>
        <taxon>Eukaryota</taxon>
        <taxon>Viridiplantae</taxon>
        <taxon>Streptophyta</taxon>
        <taxon>Embryophyta</taxon>
        <taxon>Tracheophyta</taxon>
        <taxon>Spermatophyta</taxon>
        <taxon>Magnoliopsida</taxon>
        <taxon>eudicotyledons</taxon>
        <taxon>Gunneridae</taxon>
        <taxon>Pentapetalae</taxon>
        <taxon>rosids</taxon>
        <taxon>fabids</taxon>
        <taxon>Malpighiales</taxon>
        <taxon>Euphorbiaceae</taxon>
        <taxon>Crotonoideae</taxon>
        <taxon>Micrandreae</taxon>
        <taxon>Hevea</taxon>
    </lineage>
</organism>
<keyword evidence="1" id="KW-0489">Methyltransferase</keyword>
<accession>A0A6A6K2S9</accession>
<evidence type="ECO:0000313" key="5">
    <source>
        <dbReference type="EMBL" id="KAF2282478.1"/>
    </source>
</evidence>
<dbReference type="Pfam" id="PF04448">
    <property type="entry name" value="DUF551"/>
    <property type="match status" value="1"/>
</dbReference>
<feature type="domain" description="DUF551" evidence="4">
    <location>
        <begin position="279"/>
        <end position="336"/>
    </location>
</feature>
<gene>
    <name evidence="5" type="ORF">GH714_044084</name>
</gene>
<evidence type="ECO:0000256" key="1">
    <source>
        <dbReference type="ARBA" id="ARBA00022603"/>
    </source>
</evidence>
<comment type="caution">
    <text evidence="5">The sequence shown here is derived from an EMBL/GenBank/DDBJ whole genome shotgun (WGS) entry which is preliminary data.</text>
</comment>
<reference evidence="5 6" key="1">
    <citation type="journal article" date="2020" name="Mol. Plant">
        <title>The Chromosome-Based Rubber Tree Genome Provides New Insights into Spurge Genome Evolution and Rubber Biosynthesis.</title>
        <authorList>
            <person name="Liu J."/>
            <person name="Shi C."/>
            <person name="Shi C.C."/>
            <person name="Li W."/>
            <person name="Zhang Q.J."/>
            <person name="Zhang Y."/>
            <person name="Li K."/>
            <person name="Lu H.F."/>
            <person name="Shi C."/>
            <person name="Zhu S.T."/>
            <person name="Xiao Z.Y."/>
            <person name="Nan H."/>
            <person name="Yue Y."/>
            <person name="Zhu X.G."/>
            <person name="Wu Y."/>
            <person name="Hong X.N."/>
            <person name="Fan G.Y."/>
            <person name="Tong Y."/>
            <person name="Zhang D."/>
            <person name="Mao C.L."/>
            <person name="Liu Y.L."/>
            <person name="Hao S.J."/>
            <person name="Liu W.Q."/>
            <person name="Lv M.Q."/>
            <person name="Zhang H.B."/>
            <person name="Liu Y."/>
            <person name="Hu-Tang G.R."/>
            <person name="Wang J.P."/>
            <person name="Wang J.H."/>
            <person name="Sun Y.H."/>
            <person name="Ni S.B."/>
            <person name="Chen W.B."/>
            <person name="Zhang X.C."/>
            <person name="Jiao Y.N."/>
            <person name="Eichler E.E."/>
            <person name="Li G.H."/>
            <person name="Liu X."/>
            <person name="Gao L.Z."/>
        </authorList>
    </citation>
    <scope>NUCLEOTIDE SEQUENCE [LARGE SCALE GENOMIC DNA]</scope>
    <source>
        <strain evidence="6">cv. GT1</strain>
        <tissue evidence="5">Leaf</tissue>
    </source>
</reference>
<dbReference type="GO" id="GO:0032259">
    <property type="term" value="P:methylation"/>
    <property type="evidence" value="ECO:0007669"/>
    <property type="project" value="UniProtKB-KW"/>
</dbReference>
<evidence type="ECO:0000259" key="4">
    <source>
        <dbReference type="Pfam" id="PF04448"/>
    </source>
</evidence>
<dbReference type="InterPro" id="IPR002941">
    <property type="entry name" value="DNA_methylase_N4/N6"/>
</dbReference>
<dbReference type="Gene3D" id="3.40.50.150">
    <property type="entry name" value="Vaccinia Virus protein VP39"/>
    <property type="match status" value="1"/>
</dbReference>
<protein>
    <submittedName>
        <fullName evidence="5">Uncharacterized protein</fullName>
    </submittedName>
</protein>
<dbReference type="AlphaFoldDB" id="A0A6A6K2S9"/>
<keyword evidence="6" id="KW-1185">Reference proteome</keyword>
<dbReference type="GO" id="GO:0003677">
    <property type="term" value="F:DNA binding"/>
    <property type="evidence" value="ECO:0007669"/>
    <property type="project" value="InterPro"/>
</dbReference>
<dbReference type="InterPro" id="IPR007539">
    <property type="entry name" value="DUF551"/>
</dbReference>
<dbReference type="Proteomes" id="UP000467840">
    <property type="component" value="Unassembled WGS sequence"/>
</dbReference>
<keyword evidence="2" id="KW-0808">Transferase</keyword>